<proteinExistence type="predicted"/>
<dbReference type="AlphaFoldDB" id="A0A846X1B5"/>
<dbReference type="Proteomes" id="UP000582646">
    <property type="component" value="Unassembled WGS sequence"/>
</dbReference>
<evidence type="ECO:0000313" key="6">
    <source>
        <dbReference type="Proteomes" id="UP000582646"/>
    </source>
</evidence>
<organism evidence="5 6">
    <name type="scientific">Tsukamurella spumae</name>
    <dbReference type="NCBI Taxonomy" id="44753"/>
    <lineage>
        <taxon>Bacteria</taxon>
        <taxon>Bacillati</taxon>
        <taxon>Actinomycetota</taxon>
        <taxon>Actinomycetes</taxon>
        <taxon>Mycobacteriales</taxon>
        <taxon>Tsukamurellaceae</taxon>
        <taxon>Tsukamurella</taxon>
    </lineage>
</organism>
<evidence type="ECO:0000256" key="1">
    <source>
        <dbReference type="ARBA" id="ARBA00023125"/>
    </source>
</evidence>
<keyword evidence="6" id="KW-1185">Reference proteome</keyword>
<evidence type="ECO:0000256" key="3">
    <source>
        <dbReference type="SAM" id="MobiDB-lite"/>
    </source>
</evidence>
<dbReference type="GO" id="GO:0003677">
    <property type="term" value="F:DNA binding"/>
    <property type="evidence" value="ECO:0007669"/>
    <property type="project" value="UniProtKB-UniRule"/>
</dbReference>
<dbReference type="InterPro" id="IPR009057">
    <property type="entry name" value="Homeodomain-like_sf"/>
</dbReference>
<feature type="region of interest" description="Disordered" evidence="3">
    <location>
        <begin position="1"/>
        <end position="56"/>
    </location>
</feature>
<dbReference type="PROSITE" id="PS50977">
    <property type="entry name" value="HTH_TETR_2"/>
    <property type="match status" value="1"/>
</dbReference>
<evidence type="ECO:0000259" key="4">
    <source>
        <dbReference type="PROSITE" id="PS50977"/>
    </source>
</evidence>
<dbReference type="Gene3D" id="1.10.10.60">
    <property type="entry name" value="Homeodomain-like"/>
    <property type="match status" value="1"/>
</dbReference>
<feature type="domain" description="HTH tetR-type" evidence="4">
    <location>
        <begin position="56"/>
        <end position="116"/>
    </location>
</feature>
<dbReference type="InterPro" id="IPR050692">
    <property type="entry name" value="HTH_transcr_repressor_FabR"/>
</dbReference>
<keyword evidence="1 2" id="KW-0238">DNA-binding</keyword>
<dbReference type="Gene3D" id="1.10.357.10">
    <property type="entry name" value="Tetracycline Repressor, domain 2"/>
    <property type="match status" value="1"/>
</dbReference>
<comment type="caution">
    <text evidence="5">The sequence shown here is derived from an EMBL/GenBank/DDBJ whole genome shotgun (WGS) entry which is preliminary data.</text>
</comment>
<evidence type="ECO:0000256" key="2">
    <source>
        <dbReference type="PROSITE-ProRule" id="PRU00335"/>
    </source>
</evidence>
<feature type="DNA-binding region" description="H-T-H motif" evidence="2">
    <location>
        <begin position="79"/>
        <end position="98"/>
    </location>
</feature>
<dbReference type="InterPro" id="IPR001647">
    <property type="entry name" value="HTH_TetR"/>
</dbReference>
<evidence type="ECO:0000313" key="5">
    <source>
        <dbReference type="EMBL" id="NKY19064.1"/>
    </source>
</evidence>
<name>A0A846X1B5_9ACTN</name>
<dbReference type="Pfam" id="PF00440">
    <property type="entry name" value="TetR_N"/>
    <property type="match status" value="1"/>
</dbReference>
<dbReference type="PANTHER" id="PTHR47752">
    <property type="entry name" value="HTH-TYPE TRANSCRIPTIONAL REPRESSOR FABR"/>
    <property type="match status" value="1"/>
</dbReference>
<dbReference type="EMBL" id="JAAXOQ010000014">
    <property type="protein sequence ID" value="NKY19064.1"/>
    <property type="molecule type" value="Genomic_DNA"/>
</dbReference>
<protein>
    <submittedName>
        <fullName evidence="5">TetR family transcriptional regulator</fullName>
    </submittedName>
</protein>
<accession>A0A846X1B5</accession>
<reference evidence="5 6" key="1">
    <citation type="submission" date="2020-04" db="EMBL/GenBank/DDBJ databases">
        <title>MicrobeNet Type strains.</title>
        <authorList>
            <person name="Nicholson A.C."/>
        </authorList>
    </citation>
    <scope>NUCLEOTIDE SEQUENCE [LARGE SCALE GENOMIC DNA]</scope>
    <source>
        <strain evidence="5 6">DSM 44113</strain>
    </source>
</reference>
<feature type="compositionally biased region" description="Low complexity" evidence="3">
    <location>
        <begin position="1"/>
        <end position="23"/>
    </location>
</feature>
<sequence length="252" mass="28011">MHVAVRSSSRSCSVTSATASTAASRRRGDRLEPMPRPTPRAVERHTPGPSRAEAKERTRQALLDEALALAGERSFASLSLREVAKAAGVVPTAFYRHFASMDDLGVTLVEDAMRVLRRMLREGRREGVAPSGPEAIRIVAKQARSNDAEFQFLVRERYGGSPELQRAIDVELRLFAKELTHDLSRIPPLSDWSVEDLDMVADLYVTIMLGFVAELVRIDARNTRDEAELVDRTSRQLTVVALGLASYRPTER</sequence>
<dbReference type="SUPFAM" id="SSF46689">
    <property type="entry name" value="Homeodomain-like"/>
    <property type="match status" value="1"/>
</dbReference>
<dbReference type="PANTHER" id="PTHR47752:SF1">
    <property type="entry name" value="HTH-TYPE TRANSCRIPTIONAL REPRESSOR FABR"/>
    <property type="match status" value="1"/>
</dbReference>
<gene>
    <name evidence="5" type="ORF">HF999_11870</name>
</gene>
<feature type="compositionally biased region" description="Basic and acidic residues" evidence="3">
    <location>
        <begin position="41"/>
        <end position="56"/>
    </location>
</feature>